<dbReference type="InterPro" id="IPR025287">
    <property type="entry name" value="WAK_GUB"/>
</dbReference>
<keyword evidence="6" id="KW-1185">Reference proteome</keyword>
<feature type="domain" description="Wall-associated receptor kinase galacturonan-binding" evidence="4">
    <location>
        <begin position="28"/>
        <end position="91"/>
    </location>
</feature>
<keyword evidence="2 3" id="KW-0732">Signal</keyword>
<protein>
    <recommendedName>
        <fullName evidence="4">Wall-associated receptor kinase galacturonan-binding domain-containing protein</fullName>
    </recommendedName>
</protein>
<dbReference type="Gramene" id="Dexi5B01G0007770.1">
    <property type="protein sequence ID" value="Dexi5B01G0007770.1:cds"/>
    <property type="gene ID" value="Dexi5B01G0007770"/>
</dbReference>
<accession>A0A835BQD4</accession>
<evidence type="ECO:0000256" key="1">
    <source>
        <dbReference type="ARBA" id="ARBA00004167"/>
    </source>
</evidence>
<dbReference type="EMBL" id="JACEFO010001770">
    <property type="protein sequence ID" value="KAF8705058.1"/>
    <property type="molecule type" value="Genomic_DNA"/>
</dbReference>
<name>A0A835BQD4_9POAL</name>
<proteinExistence type="predicted"/>
<evidence type="ECO:0000313" key="6">
    <source>
        <dbReference type="Proteomes" id="UP000636709"/>
    </source>
</evidence>
<organism evidence="5 6">
    <name type="scientific">Digitaria exilis</name>
    <dbReference type="NCBI Taxonomy" id="1010633"/>
    <lineage>
        <taxon>Eukaryota</taxon>
        <taxon>Viridiplantae</taxon>
        <taxon>Streptophyta</taxon>
        <taxon>Embryophyta</taxon>
        <taxon>Tracheophyta</taxon>
        <taxon>Spermatophyta</taxon>
        <taxon>Magnoliopsida</taxon>
        <taxon>Liliopsida</taxon>
        <taxon>Poales</taxon>
        <taxon>Poaceae</taxon>
        <taxon>PACMAD clade</taxon>
        <taxon>Panicoideae</taxon>
        <taxon>Panicodae</taxon>
        <taxon>Paniceae</taxon>
        <taxon>Anthephorinae</taxon>
        <taxon>Digitaria</taxon>
    </lineage>
</organism>
<dbReference type="PANTHER" id="PTHR33138">
    <property type="entry name" value="OS01G0690200 PROTEIN"/>
    <property type="match status" value="1"/>
</dbReference>
<feature type="signal peptide" evidence="3">
    <location>
        <begin position="1"/>
        <end position="26"/>
    </location>
</feature>
<feature type="chain" id="PRO_5032804120" description="Wall-associated receptor kinase galacturonan-binding domain-containing protein" evidence="3">
    <location>
        <begin position="27"/>
        <end position="177"/>
    </location>
</feature>
<dbReference type="Proteomes" id="UP000636709">
    <property type="component" value="Unassembled WGS sequence"/>
</dbReference>
<dbReference type="GO" id="GO:0016020">
    <property type="term" value="C:membrane"/>
    <property type="evidence" value="ECO:0007669"/>
    <property type="project" value="UniProtKB-SubCell"/>
</dbReference>
<comment type="subcellular location">
    <subcellularLocation>
        <location evidence="1">Membrane</location>
        <topology evidence="1">Single-pass membrane protein</topology>
    </subcellularLocation>
</comment>
<dbReference type="PANTHER" id="PTHR33138:SF24">
    <property type="entry name" value="WALL-ASSOCIATED RECEPTOR KINASE GALACTURONAN-BINDING DOMAIN-CONTAINING PROTEIN"/>
    <property type="match status" value="1"/>
</dbReference>
<sequence>MRPASLLLLLLPSLLLQFHHHHRAHADCEPATCGNLTVRYPFWLGNSNQPSSTPCGHPAFEVLCSDDGSSAASLKGSTLQVRSINYTNSSFVASHTRITDGNGGGVCRAHFNMSAAISPNAFTISRRNRALCFFYNCNGTKPSQRGYVNATSNCSTPIFAYLGGSYNLDSPPAIATG</sequence>
<comment type="caution">
    <text evidence="5">The sequence shown here is derived from an EMBL/GenBank/DDBJ whole genome shotgun (WGS) entry which is preliminary data.</text>
</comment>
<dbReference type="GO" id="GO:0030247">
    <property type="term" value="F:polysaccharide binding"/>
    <property type="evidence" value="ECO:0007669"/>
    <property type="project" value="InterPro"/>
</dbReference>
<dbReference type="AlphaFoldDB" id="A0A835BQD4"/>
<dbReference type="OrthoDB" id="635050at2759"/>
<reference evidence="5" key="1">
    <citation type="submission" date="2020-07" db="EMBL/GenBank/DDBJ databases">
        <title>Genome sequence and genetic diversity analysis of an under-domesticated orphan crop, white fonio (Digitaria exilis).</title>
        <authorList>
            <person name="Bennetzen J.L."/>
            <person name="Chen S."/>
            <person name="Ma X."/>
            <person name="Wang X."/>
            <person name="Yssel A.E.J."/>
            <person name="Chaluvadi S.R."/>
            <person name="Johnson M."/>
            <person name="Gangashetty P."/>
            <person name="Hamidou F."/>
            <person name="Sanogo M.D."/>
            <person name="Zwaenepoel A."/>
            <person name="Wallace J."/>
            <person name="Van De Peer Y."/>
            <person name="Van Deynze A."/>
        </authorList>
    </citation>
    <scope>NUCLEOTIDE SEQUENCE</scope>
    <source>
        <tissue evidence="5">Leaves</tissue>
    </source>
</reference>
<gene>
    <name evidence="5" type="ORF">HU200_031318</name>
</gene>
<evidence type="ECO:0000259" key="4">
    <source>
        <dbReference type="Pfam" id="PF13947"/>
    </source>
</evidence>
<evidence type="ECO:0000256" key="3">
    <source>
        <dbReference type="SAM" id="SignalP"/>
    </source>
</evidence>
<dbReference type="Pfam" id="PF13947">
    <property type="entry name" value="GUB_WAK_bind"/>
    <property type="match status" value="1"/>
</dbReference>
<evidence type="ECO:0000313" key="5">
    <source>
        <dbReference type="EMBL" id="KAF8705058.1"/>
    </source>
</evidence>
<evidence type="ECO:0000256" key="2">
    <source>
        <dbReference type="ARBA" id="ARBA00022729"/>
    </source>
</evidence>